<name>A0ABU4WQP1_9HYPH</name>
<keyword evidence="1" id="KW-0812">Transmembrane</keyword>
<protein>
    <recommendedName>
        <fullName evidence="4">ATPase involved in DNA repair</fullName>
    </recommendedName>
</protein>
<gene>
    <name evidence="2" type="ORF">RFM51_01995</name>
</gene>
<accession>A0ABU4WQP1</accession>
<sequence length="433" mass="47451">MGDYTFDVPRARTRDVYRFFVEVGRLIGAPSFSLTEVGAHGATTISLAEDATPESNGLSSAQLYSVYQASIGHQNFSLTLNRLPVDKDALFDRIQVVNNEGEKRFAAEKVRRINELINETFQPGWEPSASLFRNPKAFSELIKSHQLLLGQLQSTTVAMTEQLAGARVAMETEFAERRSALEAEMQARQAKLDEAAAQLQRDVGQREESLLQRAKELDDRDHIHARRKLREDITKGIEARLASAIVPMRTSVIGWVVFVISLGVAGFLGWVSVASLVEYVAIVQAAAVKSLNPVSDFTIQQGWFLLGRGAVTGALSVAFLVYAITWLKSIYHADVRAQRELERYSIDLNRASWAVETIMEAKKDGGNIPDILVAGVSRNLFDSGPGKDAGSHSDGLGSLLRASARAKITTSGAEFEVNSRGANKLAKELEGEN</sequence>
<keyword evidence="3" id="KW-1185">Reference proteome</keyword>
<evidence type="ECO:0000256" key="1">
    <source>
        <dbReference type="SAM" id="Phobius"/>
    </source>
</evidence>
<keyword evidence="1" id="KW-1133">Transmembrane helix</keyword>
<feature type="transmembrane region" description="Helical" evidence="1">
    <location>
        <begin position="302"/>
        <end position="327"/>
    </location>
</feature>
<comment type="caution">
    <text evidence="2">The sequence shown here is derived from an EMBL/GenBank/DDBJ whole genome shotgun (WGS) entry which is preliminary data.</text>
</comment>
<dbReference type="EMBL" id="JAVIIS010000002">
    <property type="protein sequence ID" value="MDX8438347.1"/>
    <property type="molecule type" value="Genomic_DNA"/>
</dbReference>
<evidence type="ECO:0008006" key="4">
    <source>
        <dbReference type="Google" id="ProtNLM"/>
    </source>
</evidence>
<organism evidence="2 3">
    <name type="scientific">Mesorhizobium australafricanum</name>
    <dbReference type="NCBI Taxonomy" id="3072311"/>
    <lineage>
        <taxon>Bacteria</taxon>
        <taxon>Pseudomonadati</taxon>
        <taxon>Pseudomonadota</taxon>
        <taxon>Alphaproteobacteria</taxon>
        <taxon>Hyphomicrobiales</taxon>
        <taxon>Phyllobacteriaceae</taxon>
        <taxon>Mesorhizobium</taxon>
    </lineage>
</organism>
<evidence type="ECO:0000313" key="2">
    <source>
        <dbReference type="EMBL" id="MDX8438347.1"/>
    </source>
</evidence>
<proteinExistence type="predicted"/>
<dbReference type="Proteomes" id="UP001272097">
    <property type="component" value="Unassembled WGS sequence"/>
</dbReference>
<reference evidence="2 3" key="1">
    <citation type="submission" date="2023-08" db="EMBL/GenBank/DDBJ databases">
        <title>Implementing the SeqCode for naming new Mesorhizobium species isolated from Vachellia karroo root nodules.</title>
        <authorList>
            <person name="Van Lill M."/>
        </authorList>
    </citation>
    <scope>NUCLEOTIDE SEQUENCE [LARGE SCALE GENOMIC DNA]</scope>
    <source>
        <strain evidence="2 3">VK3E</strain>
    </source>
</reference>
<dbReference type="RefSeq" id="WP_320212183.1">
    <property type="nucleotide sequence ID" value="NZ_JAVIIS010000002.1"/>
</dbReference>
<keyword evidence="1" id="KW-0472">Membrane</keyword>
<evidence type="ECO:0000313" key="3">
    <source>
        <dbReference type="Proteomes" id="UP001272097"/>
    </source>
</evidence>
<feature type="transmembrane region" description="Helical" evidence="1">
    <location>
        <begin position="252"/>
        <end position="282"/>
    </location>
</feature>